<proteinExistence type="predicted"/>
<evidence type="ECO:0000313" key="2">
    <source>
        <dbReference type="Proteomes" id="UP000689195"/>
    </source>
</evidence>
<evidence type="ECO:0000313" key="1">
    <source>
        <dbReference type="EMBL" id="CAD8209053.1"/>
    </source>
</evidence>
<protein>
    <submittedName>
        <fullName evidence="1">Uncharacterized protein</fullName>
    </submittedName>
</protein>
<comment type="caution">
    <text evidence="1">The sequence shown here is derived from an EMBL/GenBank/DDBJ whole genome shotgun (WGS) entry which is preliminary data.</text>
</comment>
<dbReference type="EMBL" id="CAJJDO010000153">
    <property type="protein sequence ID" value="CAD8209053.1"/>
    <property type="molecule type" value="Genomic_DNA"/>
</dbReference>
<name>A0A8S1Y6Y5_9CILI</name>
<organism evidence="1 2">
    <name type="scientific">Paramecium pentaurelia</name>
    <dbReference type="NCBI Taxonomy" id="43138"/>
    <lineage>
        <taxon>Eukaryota</taxon>
        <taxon>Sar</taxon>
        <taxon>Alveolata</taxon>
        <taxon>Ciliophora</taxon>
        <taxon>Intramacronucleata</taxon>
        <taxon>Oligohymenophorea</taxon>
        <taxon>Peniculida</taxon>
        <taxon>Parameciidae</taxon>
        <taxon>Paramecium</taxon>
    </lineage>
</organism>
<sequence length="117" mass="14118">MEQLFSRRFCLFGKLQYNLSSINSTFYQNLQEYLLNSFLPNFIYIVVRISQYYYSFEKDTSQPEQRNDGDTLKQTLSNLIAIHMEVNSPSFMGVKVLNKFFTHIQWHYYNKLEFIQL</sequence>
<accession>A0A8S1Y6Y5</accession>
<dbReference type="AlphaFoldDB" id="A0A8S1Y6Y5"/>
<dbReference type="Proteomes" id="UP000689195">
    <property type="component" value="Unassembled WGS sequence"/>
</dbReference>
<keyword evidence="2" id="KW-1185">Reference proteome</keyword>
<gene>
    <name evidence="1" type="ORF">PPENT_87.1.T1530041</name>
</gene>
<reference evidence="1" key="1">
    <citation type="submission" date="2021-01" db="EMBL/GenBank/DDBJ databases">
        <authorList>
            <consortium name="Genoscope - CEA"/>
            <person name="William W."/>
        </authorList>
    </citation>
    <scope>NUCLEOTIDE SEQUENCE</scope>
</reference>